<reference evidence="1 2" key="1">
    <citation type="submission" date="2021-03" db="EMBL/GenBank/DDBJ databases">
        <title>Identification of novel Bacillus strains.</title>
        <authorList>
            <person name="Xiao Z."/>
            <person name="Li Y."/>
            <person name="Shen J."/>
        </authorList>
    </citation>
    <scope>NUCLEOTIDE SEQUENCE [LARGE SCALE GENOMIC DNA]</scope>
    <source>
        <strain evidence="1 2">SY8</strain>
    </source>
</reference>
<proteinExistence type="predicted"/>
<keyword evidence="2" id="KW-1185">Reference proteome</keyword>
<comment type="caution">
    <text evidence="1">The sequence shown here is derived from an EMBL/GenBank/DDBJ whole genome shotgun (WGS) entry which is preliminary data.</text>
</comment>
<dbReference type="Proteomes" id="UP000677611">
    <property type="component" value="Unassembled WGS sequence"/>
</dbReference>
<protein>
    <recommendedName>
        <fullName evidence="3">Phage protein</fullName>
    </recommendedName>
</protein>
<organism evidence="1 2">
    <name type="scientific">Bacillus arachidis</name>
    <dbReference type="NCBI Taxonomy" id="2819290"/>
    <lineage>
        <taxon>Bacteria</taxon>
        <taxon>Bacillati</taxon>
        <taxon>Bacillota</taxon>
        <taxon>Bacilli</taxon>
        <taxon>Bacillales</taxon>
        <taxon>Bacillaceae</taxon>
        <taxon>Bacillus</taxon>
    </lineage>
</organism>
<accession>A0ABS3P534</accession>
<sequence>MELTKVEKAIVIATILHAIDEEELEEYVELEKLLPLIKVLDGLYENTTPKVKKEATVSLINKLIDDFLKGNKAVDTNETIQNKTTEA</sequence>
<name>A0ABS3P534_9BACI</name>
<evidence type="ECO:0000313" key="1">
    <source>
        <dbReference type="EMBL" id="MBO1628299.1"/>
    </source>
</evidence>
<evidence type="ECO:0000313" key="2">
    <source>
        <dbReference type="Proteomes" id="UP000677611"/>
    </source>
</evidence>
<dbReference type="EMBL" id="JAGDQJ010000041">
    <property type="protein sequence ID" value="MBO1628299.1"/>
    <property type="molecule type" value="Genomic_DNA"/>
</dbReference>
<evidence type="ECO:0008006" key="3">
    <source>
        <dbReference type="Google" id="ProtNLM"/>
    </source>
</evidence>
<gene>
    <name evidence="1" type="ORF">J4P90_24455</name>
</gene>